<feature type="transmembrane region" description="Helical" evidence="6">
    <location>
        <begin position="362"/>
        <end position="383"/>
    </location>
</feature>
<evidence type="ECO:0000256" key="1">
    <source>
        <dbReference type="ARBA" id="ARBA00004651"/>
    </source>
</evidence>
<evidence type="ECO:0000313" key="8">
    <source>
        <dbReference type="Proteomes" id="UP000317429"/>
    </source>
</evidence>
<dbReference type="Proteomes" id="UP000317429">
    <property type="component" value="Chromosome"/>
</dbReference>
<accession>A0A518D8M7</accession>
<dbReference type="GO" id="GO:0015920">
    <property type="term" value="P:lipopolysaccharide transport"/>
    <property type="evidence" value="ECO:0007669"/>
    <property type="project" value="TreeGrafter"/>
</dbReference>
<feature type="transmembrane region" description="Helical" evidence="6">
    <location>
        <begin position="12"/>
        <end position="32"/>
    </location>
</feature>
<dbReference type="Pfam" id="PF03739">
    <property type="entry name" value="LptF_LptG"/>
    <property type="match status" value="1"/>
</dbReference>
<organism evidence="7 8">
    <name type="scientific">Pirellulimonas nuda</name>
    <dbReference type="NCBI Taxonomy" id="2528009"/>
    <lineage>
        <taxon>Bacteria</taxon>
        <taxon>Pseudomonadati</taxon>
        <taxon>Planctomycetota</taxon>
        <taxon>Planctomycetia</taxon>
        <taxon>Pirellulales</taxon>
        <taxon>Lacipirellulaceae</taxon>
        <taxon>Pirellulimonas</taxon>
    </lineage>
</organism>
<evidence type="ECO:0000256" key="3">
    <source>
        <dbReference type="ARBA" id="ARBA00022692"/>
    </source>
</evidence>
<dbReference type="GO" id="GO:0043190">
    <property type="term" value="C:ATP-binding cassette (ABC) transporter complex"/>
    <property type="evidence" value="ECO:0007669"/>
    <property type="project" value="TreeGrafter"/>
</dbReference>
<keyword evidence="2" id="KW-1003">Cell membrane</keyword>
<reference evidence="7 8" key="1">
    <citation type="submission" date="2019-02" db="EMBL/GenBank/DDBJ databases">
        <title>Deep-cultivation of Planctomycetes and their phenomic and genomic characterization uncovers novel biology.</title>
        <authorList>
            <person name="Wiegand S."/>
            <person name="Jogler M."/>
            <person name="Boedeker C."/>
            <person name="Pinto D."/>
            <person name="Vollmers J."/>
            <person name="Rivas-Marin E."/>
            <person name="Kohn T."/>
            <person name="Peeters S.H."/>
            <person name="Heuer A."/>
            <person name="Rast P."/>
            <person name="Oberbeckmann S."/>
            <person name="Bunk B."/>
            <person name="Jeske O."/>
            <person name="Meyerdierks A."/>
            <person name="Storesund J.E."/>
            <person name="Kallscheuer N."/>
            <person name="Luecker S."/>
            <person name="Lage O.M."/>
            <person name="Pohl T."/>
            <person name="Merkel B.J."/>
            <person name="Hornburger P."/>
            <person name="Mueller R.-W."/>
            <person name="Bruemmer F."/>
            <person name="Labrenz M."/>
            <person name="Spormann A.M."/>
            <person name="Op den Camp H."/>
            <person name="Overmann J."/>
            <person name="Amann R."/>
            <person name="Jetten M.S.M."/>
            <person name="Mascher T."/>
            <person name="Medema M.H."/>
            <person name="Devos D.P."/>
            <person name="Kaster A.-K."/>
            <person name="Ovreas L."/>
            <person name="Rohde M."/>
            <person name="Galperin M.Y."/>
            <person name="Jogler C."/>
        </authorList>
    </citation>
    <scope>NUCLEOTIDE SEQUENCE [LARGE SCALE GENOMIC DNA]</scope>
    <source>
        <strain evidence="7 8">Pla175</strain>
    </source>
</reference>
<evidence type="ECO:0000313" key="7">
    <source>
        <dbReference type="EMBL" id="QDU87825.1"/>
    </source>
</evidence>
<dbReference type="PANTHER" id="PTHR33529:SF6">
    <property type="entry name" value="YJGP_YJGQ FAMILY PERMEASE"/>
    <property type="match status" value="1"/>
</dbReference>
<keyword evidence="3 6" id="KW-0812">Transmembrane</keyword>
<name>A0A518D8M7_9BACT</name>
<dbReference type="InterPro" id="IPR005495">
    <property type="entry name" value="LptG/LptF_permease"/>
</dbReference>
<dbReference type="EMBL" id="CP036291">
    <property type="protein sequence ID" value="QDU87825.1"/>
    <property type="molecule type" value="Genomic_DNA"/>
</dbReference>
<feature type="transmembrane region" description="Helical" evidence="6">
    <location>
        <begin position="332"/>
        <end position="350"/>
    </location>
</feature>
<keyword evidence="8" id="KW-1185">Reference proteome</keyword>
<gene>
    <name evidence="7" type="ORF">Pla175_11920</name>
</gene>
<proteinExistence type="predicted"/>
<evidence type="ECO:0000256" key="2">
    <source>
        <dbReference type="ARBA" id="ARBA00022475"/>
    </source>
</evidence>
<evidence type="ECO:0000256" key="4">
    <source>
        <dbReference type="ARBA" id="ARBA00022989"/>
    </source>
</evidence>
<evidence type="ECO:0000256" key="6">
    <source>
        <dbReference type="SAM" id="Phobius"/>
    </source>
</evidence>
<comment type="subcellular location">
    <subcellularLocation>
        <location evidence="1">Cell membrane</location>
        <topology evidence="1">Multi-pass membrane protein</topology>
    </subcellularLocation>
</comment>
<dbReference type="KEGG" id="pnd:Pla175_11920"/>
<dbReference type="AlphaFoldDB" id="A0A518D8M7"/>
<keyword evidence="4 6" id="KW-1133">Transmembrane helix</keyword>
<feature type="transmembrane region" description="Helical" evidence="6">
    <location>
        <begin position="52"/>
        <end position="74"/>
    </location>
</feature>
<dbReference type="RefSeq" id="WP_145282078.1">
    <property type="nucleotide sequence ID" value="NZ_CP036291.1"/>
</dbReference>
<sequence>MRLIARYVLTDVTMVFLLTLGAMTALIFIGLVGKEAVDRGLGLGPLLRMMPFVAPQAMQFAVPAALLLAVTSVYGRVSGSNELVALKAAGVSPWTVIQPTLILAAAISMGNVLLNDVAVSWGRLGVDRVFMESLEEVVYGQLRIHREYTLPSMQIAVQKVEGRRLLKPTVTVNDGGSSPWTISAAWAELASDVPGRRLVIRFHDMDLDGRVQYSDPSTFEYVMSLDDLGERSRSTSTLALSEIGPARRLAQAGAEAARQDMAARATLGLLTGDIGDLSGPVWADAQARIAGAESHENRVRTEPYRRWAAGFSCLGFALVGVPMAALKRKSDFLASFFVCFCPILLIYYPMLALSIDAAKNGVAPPVVVWTGNAALGLWGLWLLRQVSRH</sequence>
<evidence type="ECO:0000256" key="5">
    <source>
        <dbReference type="ARBA" id="ARBA00023136"/>
    </source>
</evidence>
<dbReference type="PANTHER" id="PTHR33529">
    <property type="entry name" value="SLR0882 PROTEIN-RELATED"/>
    <property type="match status" value="1"/>
</dbReference>
<protein>
    <submittedName>
        <fullName evidence="7">Putative permease YjgP/YjgQ family protein</fullName>
    </submittedName>
</protein>
<dbReference type="OrthoDB" id="238655at2"/>
<feature type="transmembrane region" description="Helical" evidence="6">
    <location>
        <begin position="307"/>
        <end position="326"/>
    </location>
</feature>
<keyword evidence="5 6" id="KW-0472">Membrane</keyword>